<reference evidence="1 2" key="1">
    <citation type="journal article" date="2013" name="Genome Announc.">
        <title>Genome Sequence of Naphthalene-Degrading Soil Bacterium Pseudomonas putida CSV86.</title>
        <authorList>
            <person name="Phale P.S."/>
            <person name="Paliwal V."/>
            <person name="Raju S.C."/>
            <person name="Modak A."/>
            <person name="Purohit H.J."/>
        </authorList>
    </citation>
    <scope>NUCLEOTIDE SEQUENCE [LARGE SCALE GENOMIC DNA]</scope>
    <source>
        <strain evidence="1 2">CSV86</strain>
    </source>
</reference>
<dbReference type="InterPro" id="IPR025320">
    <property type="entry name" value="DUF4225"/>
</dbReference>
<keyword evidence="2" id="KW-1185">Reference proteome</keyword>
<dbReference type="AlphaFoldDB" id="A0A7K4ELF9"/>
<name>A0A7K4ELF9_9PSED</name>
<dbReference type="Pfam" id="PF13988">
    <property type="entry name" value="DUF4225"/>
    <property type="match status" value="1"/>
</dbReference>
<organism evidence="1 2">
    <name type="scientific">Pseudomonas bharatica CSV86</name>
    <dbReference type="NCBI Taxonomy" id="1005395"/>
    <lineage>
        <taxon>Bacteria</taxon>
        <taxon>Pseudomonadati</taxon>
        <taxon>Pseudomonadota</taxon>
        <taxon>Gammaproteobacteria</taxon>
        <taxon>Pseudomonadales</taxon>
        <taxon>Pseudomonadaceae</taxon>
        <taxon>Pseudomonas</taxon>
        <taxon>Pseudomonas bharatica</taxon>
    </lineage>
</organism>
<proteinExistence type="predicted"/>
<evidence type="ECO:0000313" key="2">
    <source>
        <dbReference type="Proteomes" id="UP000010448"/>
    </source>
</evidence>
<dbReference type="EMBL" id="AMWJ02000002">
    <property type="protein sequence ID" value="NNJ18171.1"/>
    <property type="molecule type" value="Genomic_DNA"/>
</dbReference>
<dbReference type="RefSeq" id="WP_170395031.1">
    <property type="nucleotide sequence ID" value="NZ_AMWJ02000002.1"/>
</dbReference>
<gene>
    <name evidence="1" type="ORF">CSV86_024820</name>
</gene>
<comment type="caution">
    <text evidence="1">The sequence shown here is derived from an EMBL/GenBank/DDBJ whole genome shotgun (WGS) entry which is preliminary data.</text>
</comment>
<protein>
    <submittedName>
        <fullName evidence="1">DUF4225 domain-containing protein</fullName>
    </submittedName>
</protein>
<sequence length="173" mass="18537">MSTQLSSYQRERKLQELHQSAANLTRYACMVSSQHIQDGGLRGQFNHQVALYTRQLLSDVRDAKVSVEDALKAIALEYGHWIERSITIGRQGLGVVAGTYQFVGGVGLCGTAAGCVVGFPLALHGANNVLENVENLRTGRDDTVGPLRALYQQGATALGGKPSHGNVAYGGRI</sequence>
<accession>A0A7K4ELF9</accession>
<dbReference type="Proteomes" id="UP000010448">
    <property type="component" value="Unassembled WGS sequence"/>
</dbReference>
<evidence type="ECO:0000313" key="1">
    <source>
        <dbReference type="EMBL" id="NNJ18171.1"/>
    </source>
</evidence>